<dbReference type="AlphaFoldDB" id="G0QIR8"/>
<gene>
    <name evidence="4" type="ORF">IMG5_001260</name>
</gene>
<dbReference type="PANTHER" id="PTHR31809">
    <property type="entry name" value="BUD13 HOMOLOG"/>
    <property type="match status" value="1"/>
</dbReference>
<dbReference type="InterPro" id="IPR018609">
    <property type="entry name" value="Bud13"/>
</dbReference>
<dbReference type="GO" id="GO:0000398">
    <property type="term" value="P:mRNA splicing, via spliceosome"/>
    <property type="evidence" value="ECO:0007669"/>
    <property type="project" value="TreeGrafter"/>
</dbReference>
<dbReference type="OrthoDB" id="6022at2759"/>
<accession>G0QIR8</accession>
<feature type="compositionally biased region" description="Basic and acidic residues" evidence="3">
    <location>
        <begin position="28"/>
        <end position="41"/>
    </location>
</feature>
<evidence type="ECO:0008006" key="6">
    <source>
        <dbReference type="Google" id="ProtNLM"/>
    </source>
</evidence>
<dbReference type="EMBL" id="GL983042">
    <property type="protein sequence ID" value="EGR34897.1"/>
    <property type="molecule type" value="Genomic_DNA"/>
</dbReference>
<dbReference type="GeneID" id="14911076"/>
<evidence type="ECO:0000313" key="5">
    <source>
        <dbReference type="Proteomes" id="UP000008983"/>
    </source>
</evidence>
<dbReference type="InParanoid" id="G0QIR8"/>
<keyword evidence="2" id="KW-0175">Coiled coil</keyword>
<dbReference type="InterPro" id="IPR051112">
    <property type="entry name" value="CWC26_splicing_factor"/>
</dbReference>
<name>G0QIR8_ICHMU</name>
<organism evidence="4 5">
    <name type="scientific">Ichthyophthirius multifiliis</name>
    <name type="common">White spot disease agent</name>
    <name type="synonym">Ich</name>
    <dbReference type="NCBI Taxonomy" id="5932"/>
    <lineage>
        <taxon>Eukaryota</taxon>
        <taxon>Sar</taxon>
        <taxon>Alveolata</taxon>
        <taxon>Ciliophora</taxon>
        <taxon>Intramacronucleata</taxon>
        <taxon>Oligohymenophorea</taxon>
        <taxon>Hymenostomatida</taxon>
        <taxon>Ophryoglenina</taxon>
        <taxon>Ichthyophthirius</taxon>
    </lineage>
</organism>
<evidence type="ECO:0000256" key="2">
    <source>
        <dbReference type="SAM" id="Coils"/>
    </source>
</evidence>
<evidence type="ECO:0000313" key="4">
    <source>
        <dbReference type="EMBL" id="EGR34897.1"/>
    </source>
</evidence>
<dbReference type="GO" id="GO:0003723">
    <property type="term" value="F:RNA binding"/>
    <property type="evidence" value="ECO:0007669"/>
    <property type="project" value="TreeGrafter"/>
</dbReference>
<comment type="similarity">
    <text evidence="1">Belongs to the CWC26 family.</text>
</comment>
<dbReference type="Proteomes" id="UP000008983">
    <property type="component" value="Unassembled WGS sequence"/>
</dbReference>
<dbReference type="PANTHER" id="PTHR31809:SF0">
    <property type="entry name" value="BUD13 HOMOLOG"/>
    <property type="match status" value="1"/>
</dbReference>
<dbReference type="Pfam" id="PF09736">
    <property type="entry name" value="Bud13"/>
    <property type="match status" value="1"/>
</dbReference>
<sequence>MNQDLDNYYDENNEEYAPIIVETAESSKYTKEQKEQVIQEQKKKKIRHDSESEEENQQNEDQKKLDAFRSKINKALDQEDNQPETVYRDALGRKVSARELLNQQKTKKDKIEELKIQNQERIDQWGKGLKQKEDKQNQKEAIKNAKNELYVGEYAISKQTEIELMKQTRFNDPMQNLIDKEDQKITQAKLNLGKNFCRLQCKFPPVSNRFNILPGHMWDGVDRGNQFEARYFDMLNKKKDRARKAHVNDVAQI</sequence>
<keyword evidence="5" id="KW-1185">Reference proteome</keyword>
<feature type="region of interest" description="Disordered" evidence="3">
    <location>
        <begin position="1"/>
        <end position="85"/>
    </location>
</feature>
<dbReference type="STRING" id="857967.G0QIR8"/>
<reference evidence="4 5" key="1">
    <citation type="submission" date="2011-07" db="EMBL/GenBank/DDBJ databases">
        <authorList>
            <person name="Coyne R."/>
            <person name="Brami D."/>
            <person name="Johnson J."/>
            <person name="Hostetler J."/>
            <person name="Hannick L."/>
            <person name="Clark T."/>
            <person name="Cassidy-Hanley D."/>
            <person name="Inman J."/>
        </authorList>
    </citation>
    <scope>NUCLEOTIDE SEQUENCE [LARGE SCALE GENOMIC DNA]</scope>
    <source>
        <strain evidence="4 5">G5</strain>
    </source>
</reference>
<evidence type="ECO:0000256" key="3">
    <source>
        <dbReference type="SAM" id="MobiDB-lite"/>
    </source>
</evidence>
<dbReference type="GO" id="GO:0005684">
    <property type="term" value="C:U2-type spliceosomal complex"/>
    <property type="evidence" value="ECO:0007669"/>
    <property type="project" value="TreeGrafter"/>
</dbReference>
<dbReference type="OMA" id="YFWDGID"/>
<dbReference type="GO" id="GO:0070274">
    <property type="term" value="C:RES complex"/>
    <property type="evidence" value="ECO:0007669"/>
    <property type="project" value="TreeGrafter"/>
</dbReference>
<dbReference type="eggNOG" id="KOG2654">
    <property type="taxonomic scope" value="Eukaryota"/>
</dbReference>
<feature type="coiled-coil region" evidence="2">
    <location>
        <begin position="97"/>
        <end position="148"/>
    </location>
</feature>
<proteinExistence type="inferred from homology"/>
<evidence type="ECO:0000256" key="1">
    <source>
        <dbReference type="ARBA" id="ARBA00011069"/>
    </source>
</evidence>
<dbReference type="RefSeq" id="XP_004040201.1">
    <property type="nucleotide sequence ID" value="XM_004040153.1"/>
</dbReference>
<feature type="compositionally biased region" description="Basic and acidic residues" evidence="3">
    <location>
        <begin position="60"/>
        <end position="77"/>
    </location>
</feature>
<protein>
    <recommendedName>
        <fullName evidence="6">Pre-mRNA-splicing factor CWC26</fullName>
    </recommendedName>
</protein>